<reference evidence="2 3" key="1">
    <citation type="submission" date="2018-08" db="EMBL/GenBank/DDBJ databases">
        <title>Genome and evolution of the arbuscular mycorrhizal fungus Diversispora epigaea (formerly Glomus versiforme) and its bacterial endosymbionts.</title>
        <authorList>
            <person name="Sun X."/>
            <person name="Fei Z."/>
            <person name="Harrison M."/>
        </authorList>
    </citation>
    <scope>NUCLEOTIDE SEQUENCE [LARGE SCALE GENOMIC DNA]</scope>
    <source>
        <strain evidence="2 3">IT104</strain>
    </source>
</reference>
<sequence length="376" mass="44270">MLLARLDKDNDQNRRSNDNSSWREFNYRNYNNRPRSRPRIYVNQRTKSPSPDVQQIHQEIRRNIPKNSSFFTQSRQPYSLVSTKVSTPSTSAGTSLQGLPPRNSGALTDITEELSEEITDTEIVEDNWKQTHLIPFLQFNREPLLRLPNNINPGENTPLQPIPEENPKQLENITTSFIQLPLKFTGNELQNPRKWIKEFEKAARANSWNANTWKEKMEGFLFEDAEEWFTEANKWQNSWRSQLENFKQGPTEPIMSYFSRFKVHIREGPELGDHEKMRYFKKGLKRGLGPIVSMHASETIVEMVEIIQNYEDEKDTEEEKEPEPWRWYEELEPELKKNKRGKNNNNDKKNDGETVDLMEELTKQMAALKIKKAEIL</sequence>
<feature type="region of interest" description="Disordered" evidence="1">
    <location>
        <begin position="312"/>
        <end position="355"/>
    </location>
</feature>
<feature type="compositionally biased region" description="Low complexity" evidence="1">
    <location>
        <begin position="18"/>
        <end position="33"/>
    </location>
</feature>
<evidence type="ECO:0000256" key="1">
    <source>
        <dbReference type="SAM" id="MobiDB-lite"/>
    </source>
</evidence>
<comment type="caution">
    <text evidence="2">The sequence shown here is derived from an EMBL/GenBank/DDBJ whole genome shotgun (WGS) entry which is preliminary data.</text>
</comment>
<keyword evidence="3" id="KW-1185">Reference proteome</keyword>
<feature type="region of interest" description="Disordered" evidence="1">
    <location>
        <begin position="1"/>
        <end position="38"/>
    </location>
</feature>
<dbReference type="OrthoDB" id="2289685at2759"/>
<evidence type="ECO:0000313" key="3">
    <source>
        <dbReference type="Proteomes" id="UP000266861"/>
    </source>
</evidence>
<proteinExistence type="predicted"/>
<accession>A0A397GWM1</accession>
<evidence type="ECO:0008006" key="4">
    <source>
        <dbReference type="Google" id="ProtNLM"/>
    </source>
</evidence>
<feature type="compositionally biased region" description="Basic and acidic residues" evidence="1">
    <location>
        <begin position="322"/>
        <end position="336"/>
    </location>
</feature>
<feature type="region of interest" description="Disordered" evidence="1">
    <location>
        <begin position="84"/>
        <end position="104"/>
    </location>
</feature>
<evidence type="ECO:0000313" key="2">
    <source>
        <dbReference type="EMBL" id="RHZ55245.1"/>
    </source>
</evidence>
<protein>
    <recommendedName>
        <fullName evidence="4">Retrotransposon gag domain-containing protein</fullName>
    </recommendedName>
</protein>
<gene>
    <name evidence="2" type="ORF">Glove_417g44</name>
</gene>
<dbReference type="Proteomes" id="UP000266861">
    <property type="component" value="Unassembled WGS sequence"/>
</dbReference>
<organism evidence="2 3">
    <name type="scientific">Diversispora epigaea</name>
    <dbReference type="NCBI Taxonomy" id="1348612"/>
    <lineage>
        <taxon>Eukaryota</taxon>
        <taxon>Fungi</taxon>
        <taxon>Fungi incertae sedis</taxon>
        <taxon>Mucoromycota</taxon>
        <taxon>Glomeromycotina</taxon>
        <taxon>Glomeromycetes</taxon>
        <taxon>Diversisporales</taxon>
        <taxon>Diversisporaceae</taxon>
        <taxon>Diversispora</taxon>
    </lineage>
</organism>
<feature type="compositionally biased region" description="Acidic residues" evidence="1">
    <location>
        <begin position="312"/>
        <end position="321"/>
    </location>
</feature>
<feature type="compositionally biased region" description="Basic and acidic residues" evidence="1">
    <location>
        <begin position="1"/>
        <end position="17"/>
    </location>
</feature>
<name>A0A397GWM1_9GLOM</name>
<dbReference type="EMBL" id="PQFF01000370">
    <property type="protein sequence ID" value="RHZ55245.1"/>
    <property type="molecule type" value="Genomic_DNA"/>
</dbReference>
<dbReference type="AlphaFoldDB" id="A0A397GWM1"/>
<feature type="compositionally biased region" description="Polar residues" evidence="1">
    <location>
        <begin position="84"/>
        <end position="97"/>
    </location>
</feature>